<sequence length="81" mass="9406">LCSCRYPSATFLEDSVVGCCYFIKYAYEVGIYRYAFICDQCLGVTFMLQVVELKLSQEELAEIGKLDRNKHYIRCDGWNVL</sequence>
<accession>A0A914RA67</accession>
<reference evidence="2" key="1">
    <citation type="submission" date="2022-11" db="UniProtKB">
        <authorList>
            <consortium name="WormBaseParasite"/>
        </authorList>
    </citation>
    <scope>IDENTIFICATION</scope>
</reference>
<organism evidence="1 2">
    <name type="scientific">Parascaris equorum</name>
    <name type="common">Equine roundworm</name>
    <dbReference type="NCBI Taxonomy" id="6256"/>
    <lineage>
        <taxon>Eukaryota</taxon>
        <taxon>Metazoa</taxon>
        <taxon>Ecdysozoa</taxon>
        <taxon>Nematoda</taxon>
        <taxon>Chromadorea</taxon>
        <taxon>Rhabditida</taxon>
        <taxon>Spirurina</taxon>
        <taxon>Ascaridomorpha</taxon>
        <taxon>Ascaridoidea</taxon>
        <taxon>Ascarididae</taxon>
        <taxon>Parascaris</taxon>
    </lineage>
</organism>
<dbReference type="Proteomes" id="UP000887564">
    <property type="component" value="Unplaced"/>
</dbReference>
<protein>
    <submittedName>
        <fullName evidence="2">Uncharacterized protein</fullName>
    </submittedName>
</protein>
<evidence type="ECO:0000313" key="2">
    <source>
        <dbReference type="WBParaSite" id="PEQ_0000159501-mRNA-1"/>
    </source>
</evidence>
<name>A0A914RA67_PAREQ</name>
<keyword evidence="1" id="KW-1185">Reference proteome</keyword>
<proteinExistence type="predicted"/>
<dbReference type="AlphaFoldDB" id="A0A914RA67"/>
<evidence type="ECO:0000313" key="1">
    <source>
        <dbReference type="Proteomes" id="UP000887564"/>
    </source>
</evidence>
<dbReference type="WBParaSite" id="PEQ_0000159501-mRNA-1">
    <property type="protein sequence ID" value="PEQ_0000159501-mRNA-1"/>
    <property type="gene ID" value="PEQ_0000159501"/>
</dbReference>